<feature type="region of interest" description="Disordered" evidence="1">
    <location>
        <begin position="1"/>
        <end position="59"/>
    </location>
</feature>
<organism evidence="2 3">
    <name type="scientific">Purpureocillium lilacinum</name>
    <name type="common">Paecilomyces lilacinus</name>
    <dbReference type="NCBI Taxonomy" id="33203"/>
    <lineage>
        <taxon>Eukaryota</taxon>
        <taxon>Fungi</taxon>
        <taxon>Dikarya</taxon>
        <taxon>Ascomycota</taxon>
        <taxon>Pezizomycotina</taxon>
        <taxon>Sordariomycetes</taxon>
        <taxon>Hypocreomycetidae</taxon>
        <taxon>Hypocreales</taxon>
        <taxon>Ophiocordycipitaceae</taxon>
        <taxon>Purpureocillium</taxon>
    </lineage>
</organism>
<protein>
    <submittedName>
        <fullName evidence="2">Uncharacterized protein</fullName>
    </submittedName>
</protein>
<sequence length="152" mass="15892">MTKLIPKGISRERPKAARPAKGLEEEKGGNRMRRRRRREVHSTSALTPHRAGAHRTGTGIASHRIASGRVAVPCKISSLFALPGQSSRGKKRLGWAAHGAWGGRSVAEPAPPTMERCQLAGASVRVSGGGSGAGPSRQASQGVPVTKASFSS</sequence>
<feature type="region of interest" description="Disordered" evidence="1">
    <location>
        <begin position="121"/>
        <end position="152"/>
    </location>
</feature>
<evidence type="ECO:0000256" key="1">
    <source>
        <dbReference type="SAM" id="MobiDB-lite"/>
    </source>
</evidence>
<dbReference type="EMBL" id="LSBI01000001">
    <property type="protein sequence ID" value="OAQ94565.1"/>
    <property type="molecule type" value="Genomic_DNA"/>
</dbReference>
<proteinExistence type="predicted"/>
<evidence type="ECO:0000313" key="2">
    <source>
        <dbReference type="EMBL" id="OAQ94565.1"/>
    </source>
</evidence>
<gene>
    <name evidence="2" type="ORF">VFPFJ_00674</name>
</gene>
<feature type="compositionally biased region" description="Basic residues" evidence="1">
    <location>
        <begin position="30"/>
        <end position="39"/>
    </location>
</feature>
<name>A0A179HVN7_PURLI</name>
<feature type="compositionally biased region" description="Basic and acidic residues" evidence="1">
    <location>
        <begin position="9"/>
        <end position="29"/>
    </location>
</feature>
<reference evidence="2 3" key="1">
    <citation type="submission" date="2016-02" db="EMBL/GenBank/DDBJ databases">
        <title>Biosynthesis of antibiotic leucinostatins and their inhibition on Phytophthora in bio-control Purpureocillium lilacinum.</title>
        <authorList>
            <person name="Wang G."/>
            <person name="Liu Z."/>
            <person name="Lin R."/>
            <person name="Li E."/>
            <person name="Mao Z."/>
            <person name="Ling J."/>
            <person name="Yin W."/>
            <person name="Xie B."/>
        </authorList>
    </citation>
    <scope>NUCLEOTIDE SEQUENCE [LARGE SCALE GENOMIC DNA]</scope>
    <source>
        <strain evidence="2">PLFJ-1</strain>
    </source>
</reference>
<dbReference type="Proteomes" id="UP000078340">
    <property type="component" value="Unassembled WGS sequence"/>
</dbReference>
<dbReference type="AlphaFoldDB" id="A0A179HVN7"/>
<evidence type="ECO:0000313" key="3">
    <source>
        <dbReference type="Proteomes" id="UP000078340"/>
    </source>
</evidence>
<accession>A0A179HVN7</accession>
<comment type="caution">
    <text evidence="2">The sequence shown here is derived from an EMBL/GenBank/DDBJ whole genome shotgun (WGS) entry which is preliminary data.</text>
</comment>